<dbReference type="EMBL" id="VDHJ01000014">
    <property type="protein sequence ID" value="TNL95609.1"/>
    <property type="molecule type" value="Genomic_DNA"/>
</dbReference>
<dbReference type="GO" id="GO:0008745">
    <property type="term" value="F:N-acetylmuramoyl-L-alanine amidase activity"/>
    <property type="evidence" value="ECO:0007669"/>
    <property type="project" value="InterPro"/>
</dbReference>
<dbReference type="GO" id="GO:0009253">
    <property type="term" value="P:peptidoglycan catabolic process"/>
    <property type="evidence" value="ECO:0007669"/>
    <property type="project" value="InterPro"/>
</dbReference>
<dbReference type="SUPFAM" id="SSF55846">
    <property type="entry name" value="N-acetylmuramoyl-L-alanine amidase-like"/>
    <property type="match status" value="1"/>
</dbReference>
<dbReference type="SMART" id="SM00701">
    <property type="entry name" value="PGRP"/>
    <property type="match status" value="1"/>
</dbReference>
<dbReference type="InterPro" id="IPR036505">
    <property type="entry name" value="Amidase/PGRP_sf"/>
</dbReference>
<accession>A0A5C4U1R7</accession>
<comment type="similarity">
    <text evidence="1">Belongs to the N-acetylmuramoyl-L-alanine amidase 2 family.</text>
</comment>
<sequence>MTVAAVGTAAVFGGNSIYQTQAAGGGPIPVDQQTLAFDGGENVVVDDAAIASQGGTPGPKTVKEFTSASEFSMFALTWPEGKEFASYVRAQNDDGSWGPWYAAAPMEETPQNGTMGTDLIYVEPTKAVQVSVAGVDLGLPEADATPADTASLTNVPEDAPRAGAGIDPASQPQPKSEEPKQEEPKAEAPKSDELAPIPSNYGEIKPVADSEPISADQIDVVLIDGNTQENGVDHVADTSSTTGMPDVISRAQWGADESLRFSNPTINDVTAVTVHHTAGSNNYTEAQAPGIVRGIQTYHGRNLGWTDIGYNALVDKYGNIYEGRAGGLDRGVEGAHVGGFNMNTWGVSVLGNYEKAQPTQASIDALGELAGWKAAISGFDPTGYGQHYAEFGFGGSKFAQGQGATFPNINAHRDFHYNTCPGEYLYAQMDTIRSKAKQKYNAVSGKTQPQTSTSTQSSPSATKTTTPSASTSTTPTTQPASTTQSTKEPVKQQTSSTSELLKQLQSGNASAIMAAVGTLAAVILSALSKSGVLNSAVRNAGDVEIVEGLAVSKLPPIIDGIVKLSGDSNIERKWQAVSNTYGDVLGQPTGGTAHTGVGGPDLATAFALFDNGIIVDDSEAGTHALWGEIADAWAGQGYDLGPLGLPTSEEVSIGNGQVRATFEGGSITYDSTTNKVNISLDQ</sequence>
<feature type="compositionally biased region" description="Basic and acidic residues" evidence="2">
    <location>
        <begin position="175"/>
        <end position="193"/>
    </location>
</feature>
<keyword evidence="5" id="KW-1185">Reference proteome</keyword>
<evidence type="ECO:0000313" key="4">
    <source>
        <dbReference type="EMBL" id="TNL95609.1"/>
    </source>
</evidence>
<dbReference type="OrthoDB" id="514320at2"/>
<dbReference type="PANTHER" id="PTHR11022">
    <property type="entry name" value="PEPTIDOGLYCAN RECOGNITION PROTEIN"/>
    <property type="match status" value="1"/>
</dbReference>
<dbReference type="InterPro" id="IPR002502">
    <property type="entry name" value="Amidase_domain"/>
</dbReference>
<dbReference type="AlphaFoldDB" id="A0A5C4U1R7"/>
<feature type="region of interest" description="Disordered" evidence="2">
    <location>
        <begin position="438"/>
        <end position="499"/>
    </location>
</feature>
<feature type="domain" description="Peptidoglycan recognition protein family" evidence="3">
    <location>
        <begin position="245"/>
        <end position="388"/>
    </location>
</feature>
<dbReference type="Gene3D" id="3.40.80.10">
    <property type="entry name" value="Peptidoglycan recognition protein-like"/>
    <property type="match status" value="1"/>
</dbReference>
<dbReference type="CDD" id="cd06583">
    <property type="entry name" value="PGRP"/>
    <property type="match status" value="1"/>
</dbReference>
<dbReference type="PANTHER" id="PTHR11022:SF41">
    <property type="entry name" value="PEPTIDOGLYCAN-RECOGNITION PROTEIN LC-RELATED"/>
    <property type="match status" value="1"/>
</dbReference>
<dbReference type="InterPro" id="IPR006619">
    <property type="entry name" value="PGRP_domain_met/bac"/>
</dbReference>
<gene>
    <name evidence="4" type="ORF">FHE74_09525</name>
</gene>
<name>A0A5C4U1R7_9CORY</name>
<organism evidence="4 5">
    <name type="scientific">Corynebacterium tapiri</name>
    <dbReference type="NCBI Taxonomy" id="1448266"/>
    <lineage>
        <taxon>Bacteria</taxon>
        <taxon>Bacillati</taxon>
        <taxon>Actinomycetota</taxon>
        <taxon>Actinomycetes</taxon>
        <taxon>Mycobacteriales</taxon>
        <taxon>Corynebacteriaceae</taxon>
        <taxon>Corynebacterium</taxon>
    </lineage>
</organism>
<evidence type="ECO:0000256" key="1">
    <source>
        <dbReference type="ARBA" id="ARBA00007553"/>
    </source>
</evidence>
<feature type="compositionally biased region" description="Low complexity" evidence="2">
    <location>
        <begin position="446"/>
        <end position="487"/>
    </location>
</feature>
<reference evidence="4 5" key="1">
    <citation type="submission" date="2019-06" db="EMBL/GenBank/DDBJ databases">
        <authorList>
            <person name="Li J."/>
        </authorList>
    </citation>
    <scope>NUCLEOTIDE SEQUENCE [LARGE SCALE GENOMIC DNA]</scope>
    <source>
        <strain evidence="4 5">LMG 28165</strain>
    </source>
</reference>
<dbReference type="InterPro" id="IPR013207">
    <property type="entry name" value="LGFP"/>
</dbReference>
<dbReference type="InterPro" id="IPR015510">
    <property type="entry name" value="PGRP"/>
</dbReference>
<protein>
    <recommendedName>
        <fullName evidence="3">Peptidoglycan recognition protein family domain-containing protein</fullName>
    </recommendedName>
</protein>
<dbReference type="Pfam" id="PF08310">
    <property type="entry name" value="LGFP"/>
    <property type="match status" value="1"/>
</dbReference>
<evidence type="ECO:0000256" key="2">
    <source>
        <dbReference type="SAM" id="MobiDB-lite"/>
    </source>
</evidence>
<dbReference type="GO" id="GO:0008270">
    <property type="term" value="F:zinc ion binding"/>
    <property type="evidence" value="ECO:0007669"/>
    <property type="project" value="InterPro"/>
</dbReference>
<evidence type="ECO:0000259" key="3">
    <source>
        <dbReference type="SMART" id="SM00701"/>
    </source>
</evidence>
<proteinExistence type="inferred from homology"/>
<evidence type="ECO:0000313" key="5">
    <source>
        <dbReference type="Proteomes" id="UP000312032"/>
    </source>
</evidence>
<dbReference type="Pfam" id="PF01510">
    <property type="entry name" value="Amidase_2"/>
    <property type="match status" value="1"/>
</dbReference>
<comment type="caution">
    <text evidence="4">The sequence shown here is derived from an EMBL/GenBank/DDBJ whole genome shotgun (WGS) entry which is preliminary data.</text>
</comment>
<dbReference type="Proteomes" id="UP000312032">
    <property type="component" value="Unassembled WGS sequence"/>
</dbReference>
<feature type="region of interest" description="Disordered" evidence="2">
    <location>
        <begin position="144"/>
        <end position="210"/>
    </location>
</feature>